<accession>A0ABR2KYD5</accession>
<protein>
    <submittedName>
        <fullName evidence="2">Uncharacterized protein</fullName>
    </submittedName>
</protein>
<feature type="region of interest" description="Disordered" evidence="1">
    <location>
        <begin position="1"/>
        <end position="47"/>
    </location>
</feature>
<comment type="caution">
    <text evidence="2">The sequence shown here is derived from an EMBL/GenBank/DDBJ whole genome shotgun (WGS) entry which is preliminary data.</text>
</comment>
<dbReference type="Proteomes" id="UP001470230">
    <property type="component" value="Unassembled WGS sequence"/>
</dbReference>
<feature type="region of interest" description="Disordered" evidence="1">
    <location>
        <begin position="190"/>
        <end position="312"/>
    </location>
</feature>
<feature type="compositionally biased region" description="Basic and acidic residues" evidence="1">
    <location>
        <begin position="261"/>
        <end position="285"/>
    </location>
</feature>
<feature type="compositionally biased region" description="Polar residues" evidence="1">
    <location>
        <begin position="1"/>
        <end position="14"/>
    </location>
</feature>
<evidence type="ECO:0000256" key="1">
    <source>
        <dbReference type="SAM" id="MobiDB-lite"/>
    </source>
</evidence>
<organism evidence="2 3">
    <name type="scientific">Tritrichomonas musculus</name>
    <dbReference type="NCBI Taxonomy" id="1915356"/>
    <lineage>
        <taxon>Eukaryota</taxon>
        <taxon>Metamonada</taxon>
        <taxon>Parabasalia</taxon>
        <taxon>Tritrichomonadida</taxon>
        <taxon>Tritrichomonadidae</taxon>
        <taxon>Tritrichomonas</taxon>
    </lineage>
</organism>
<reference evidence="2 3" key="1">
    <citation type="submission" date="2024-04" db="EMBL/GenBank/DDBJ databases">
        <title>Tritrichomonas musculus Genome.</title>
        <authorList>
            <person name="Alves-Ferreira E."/>
            <person name="Grigg M."/>
            <person name="Lorenzi H."/>
            <person name="Galac M."/>
        </authorList>
    </citation>
    <scope>NUCLEOTIDE SEQUENCE [LARGE SCALE GENOMIC DNA]</scope>
    <source>
        <strain evidence="2 3">EAF2021</strain>
    </source>
</reference>
<feature type="region of interest" description="Disordered" evidence="1">
    <location>
        <begin position="73"/>
        <end position="94"/>
    </location>
</feature>
<proteinExistence type="predicted"/>
<dbReference type="EMBL" id="JAPFFF010000002">
    <property type="protein sequence ID" value="KAK8896109.1"/>
    <property type="molecule type" value="Genomic_DNA"/>
</dbReference>
<feature type="compositionally biased region" description="Polar residues" evidence="1">
    <location>
        <begin position="190"/>
        <end position="260"/>
    </location>
</feature>
<feature type="compositionally biased region" description="Polar residues" evidence="1">
    <location>
        <begin position="299"/>
        <end position="312"/>
    </location>
</feature>
<feature type="compositionally biased region" description="Polar residues" evidence="1">
    <location>
        <begin position="23"/>
        <end position="41"/>
    </location>
</feature>
<evidence type="ECO:0000313" key="3">
    <source>
        <dbReference type="Proteomes" id="UP001470230"/>
    </source>
</evidence>
<sequence>MSFGQGLSNTSWGNPNPFGGQGAPNNPNTFGAAQGGPNKTNPFAFAGQNPFKAAANASTNSFTNPKGGFSALATGNNSVHSNSTESTANQSNAKPIQNANVNLVSKSNYAVINPPPDSFFVSNPDIEALKKIQTTANSNTFISKPGTPAYQAVQQSVPASNPFALKPATPTNQAVQQSVLASNPFTLKLATPTNQPAQQPETKPSQQPETKLAQQPETKPAQQPETKPSQQPETKLAQQPETKPAQQPETKPAQQPANQTKTDEKSELEKKKGEIENKGEAEKKGKTGNPFSDKEIESNSKMSFTTTSSNVSKSTCQQNLFGSNSNSEFYKKGRAATNKKPVNTYDLPKDFVIKFYEMMHRIKPGISWEEIDKELKELAHTLIE</sequence>
<evidence type="ECO:0000313" key="2">
    <source>
        <dbReference type="EMBL" id="KAK8896109.1"/>
    </source>
</evidence>
<keyword evidence="3" id="KW-1185">Reference proteome</keyword>
<name>A0ABR2KYD5_9EUKA</name>
<gene>
    <name evidence="2" type="ORF">M9Y10_014000</name>
</gene>